<gene>
    <name evidence="6" type="primary">xseB</name>
    <name evidence="8" type="ORF">ACFOLH_00345</name>
</gene>
<keyword evidence="2 6" id="KW-0963">Cytoplasm</keyword>
<keyword evidence="9" id="KW-1185">Reference proteome</keyword>
<dbReference type="InterPro" id="IPR037004">
    <property type="entry name" value="Exonuc_VII_ssu_sf"/>
</dbReference>
<dbReference type="Proteomes" id="UP001595685">
    <property type="component" value="Unassembled WGS sequence"/>
</dbReference>
<dbReference type="GO" id="GO:0008855">
    <property type="term" value="F:exodeoxyribonuclease VII activity"/>
    <property type="evidence" value="ECO:0007669"/>
    <property type="project" value="UniProtKB-EC"/>
</dbReference>
<dbReference type="HAMAP" id="MF_00337">
    <property type="entry name" value="Exonuc_7_S"/>
    <property type="match status" value="1"/>
</dbReference>
<name>A0ABV7WBC1_9MICO</name>
<evidence type="ECO:0000256" key="7">
    <source>
        <dbReference type="SAM" id="MobiDB-lite"/>
    </source>
</evidence>
<evidence type="ECO:0000256" key="1">
    <source>
        <dbReference type="ARBA" id="ARBA00009998"/>
    </source>
</evidence>
<dbReference type="PANTHER" id="PTHR34137">
    <property type="entry name" value="EXODEOXYRIBONUCLEASE 7 SMALL SUBUNIT"/>
    <property type="match status" value="1"/>
</dbReference>
<evidence type="ECO:0000256" key="3">
    <source>
        <dbReference type="ARBA" id="ARBA00022722"/>
    </source>
</evidence>
<reference evidence="9" key="1">
    <citation type="journal article" date="2019" name="Int. J. Syst. Evol. Microbiol.">
        <title>The Global Catalogue of Microorganisms (GCM) 10K type strain sequencing project: providing services to taxonomists for standard genome sequencing and annotation.</title>
        <authorList>
            <consortium name="The Broad Institute Genomics Platform"/>
            <consortium name="The Broad Institute Genome Sequencing Center for Infectious Disease"/>
            <person name="Wu L."/>
            <person name="Ma J."/>
        </authorList>
    </citation>
    <scope>NUCLEOTIDE SEQUENCE [LARGE SCALE GENOMIC DNA]</scope>
    <source>
        <strain evidence="9">NCAIM B.02333</strain>
    </source>
</reference>
<comment type="catalytic activity">
    <reaction evidence="6">
        <text>Exonucleolytic cleavage in either 5'- to 3'- or 3'- to 5'-direction to yield nucleoside 5'-phosphates.</text>
        <dbReference type="EC" id="3.1.11.6"/>
    </reaction>
</comment>
<feature type="compositionally biased region" description="Gly residues" evidence="7">
    <location>
        <begin position="21"/>
        <end position="30"/>
    </location>
</feature>
<keyword evidence="3 6" id="KW-0540">Nuclease</keyword>
<feature type="compositionally biased region" description="Low complexity" evidence="7">
    <location>
        <begin position="11"/>
        <end position="20"/>
    </location>
</feature>
<evidence type="ECO:0000256" key="4">
    <source>
        <dbReference type="ARBA" id="ARBA00022801"/>
    </source>
</evidence>
<dbReference type="SUPFAM" id="SSF116842">
    <property type="entry name" value="XseB-like"/>
    <property type="match status" value="1"/>
</dbReference>
<comment type="subcellular location">
    <subcellularLocation>
        <location evidence="6">Cytoplasm</location>
    </subcellularLocation>
</comment>
<dbReference type="NCBIfam" id="TIGR01280">
    <property type="entry name" value="xseB"/>
    <property type="match status" value="1"/>
</dbReference>
<dbReference type="Pfam" id="PF02609">
    <property type="entry name" value="Exonuc_VII_S"/>
    <property type="match status" value="1"/>
</dbReference>
<evidence type="ECO:0000313" key="8">
    <source>
        <dbReference type="EMBL" id="MFC3686785.1"/>
    </source>
</evidence>
<sequence length="109" mass="10819">MTPASDPTATRPPSGAAGAAGPSGGAGARGAAGAPGDDDRPDPASLPYEAARDELVEVVRRLESGSTDLEESLALWERGEALAARCQEVLDGALVRLDARAAGPAPDAG</sequence>
<dbReference type="NCBIfam" id="NF002139">
    <property type="entry name" value="PRK00977.1-3"/>
    <property type="match status" value="1"/>
</dbReference>
<comment type="function">
    <text evidence="6">Bidirectionally degrades single-stranded DNA into large acid-insoluble oligonucleotides, which are then degraded further into small acid-soluble oligonucleotides.</text>
</comment>
<dbReference type="EMBL" id="JBHRWW010000001">
    <property type="protein sequence ID" value="MFC3686785.1"/>
    <property type="molecule type" value="Genomic_DNA"/>
</dbReference>
<proteinExistence type="inferred from homology"/>
<dbReference type="RefSeq" id="WP_376984011.1">
    <property type="nucleotide sequence ID" value="NZ_JBBEOI010000217.1"/>
</dbReference>
<evidence type="ECO:0000256" key="2">
    <source>
        <dbReference type="ARBA" id="ARBA00022490"/>
    </source>
</evidence>
<dbReference type="InterPro" id="IPR003761">
    <property type="entry name" value="Exonuc_VII_S"/>
</dbReference>
<comment type="similarity">
    <text evidence="1 6">Belongs to the XseB family.</text>
</comment>
<dbReference type="Gene3D" id="1.10.287.1040">
    <property type="entry name" value="Exonuclease VII, small subunit"/>
    <property type="match status" value="1"/>
</dbReference>
<comment type="subunit">
    <text evidence="6">Heterooligomer composed of large and small subunits.</text>
</comment>
<dbReference type="PANTHER" id="PTHR34137:SF1">
    <property type="entry name" value="EXODEOXYRIBONUCLEASE 7 SMALL SUBUNIT"/>
    <property type="match status" value="1"/>
</dbReference>
<accession>A0ABV7WBC1</accession>
<keyword evidence="4 6" id="KW-0378">Hydrolase</keyword>
<feature type="region of interest" description="Disordered" evidence="7">
    <location>
        <begin position="1"/>
        <end position="50"/>
    </location>
</feature>
<keyword evidence="5 6" id="KW-0269">Exonuclease</keyword>
<evidence type="ECO:0000256" key="5">
    <source>
        <dbReference type="ARBA" id="ARBA00022839"/>
    </source>
</evidence>
<comment type="caution">
    <text evidence="8">The sequence shown here is derived from an EMBL/GenBank/DDBJ whole genome shotgun (WGS) entry which is preliminary data.</text>
</comment>
<evidence type="ECO:0000313" key="9">
    <source>
        <dbReference type="Proteomes" id="UP001595685"/>
    </source>
</evidence>
<evidence type="ECO:0000256" key="6">
    <source>
        <dbReference type="HAMAP-Rule" id="MF_00337"/>
    </source>
</evidence>
<protein>
    <recommendedName>
        <fullName evidence="6">Exodeoxyribonuclease 7 small subunit</fullName>
        <ecNumber evidence="6">3.1.11.6</ecNumber>
    </recommendedName>
    <alternativeName>
        <fullName evidence="6">Exodeoxyribonuclease VII small subunit</fullName>
        <shortName evidence="6">Exonuclease VII small subunit</shortName>
    </alternativeName>
</protein>
<dbReference type="EC" id="3.1.11.6" evidence="6"/>
<organism evidence="8 9">
    <name type="scientific">Aquipuribacter hungaricus</name>
    <dbReference type="NCBI Taxonomy" id="545624"/>
    <lineage>
        <taxon>Bacteria</taxon>
        <taxon>Bacillati</taxon>
        <taxon>Actinomycetota</taxon>
        <taxon>Actinomycetes</taxon>
        <taxon>Micrococcales</taxon>
        <taxon>Intrasporangiaceae</taxon>
        <taxon>Aquipuribacter</taxon>
    </lineage>
</organism>